<sequence>MNVKEYEIAHLTILAHDEVKMRAFYRDLFNAVEEQTGDQQYSYAFTAGEAPFLTLQFGGPAQSERQEGMYHFALLFPNAAELGALVQRLLAVQYLIGAGDHQVSEAIYLDDPDGNGIELYRDRPSDKWAWHDGQVEMGTFDVDIHGLLLG</sequence>
<dbReference type="RefSeq" id="WP_264336027.1">
    <property type="nucleotide sequence ID" value="NZ_JAOZFE010000001.1"/>
</dbReference>
<name>A0ABT3E2T2_9LACO</name>
<dbReference type="Proteomes" id="UP001526225">
    <property type="component" value="Unassembled WGS sequence"/>
</dbReference>
<accession>A0ABT3E2T2</accession>
<protein>
    <submittedName>
        <fullName evidence="2">VOC family protein</fullName>
    </submittedName>
</protein>
<dbReference type="InterPro" id="IPR037523">
    <property type="entry name" value="VOC_core"/>
</dbReference>
<reference evidence="2 3" key="1">
    <citation type="submission" date="2022-10" db="EMBL/GenBank/DDBJ databases">
        <title>Weissella fermenti sp. nov., isolated from fermented cabbage.</title>
        <authorList>
            <person name="Lee J.K."/>
            <person name="Baek J.H."/>
            <person name="Choi D.G."/>
            <person name="Kim J.M."/>
            <person name="Jeon C.O."/>
        </authorList>
    </citation>
    <scope>NUCLEOTIDE SEQUENCE [LARGE SCALE GENOMIC DNA]</scope>
    <source>
        <strain evidence="2 3">KACC 18534</strain>
    </source>
</reference>
<dbReference type="Pfam" id="PF00903">
    <property type="entry name" value="Glyoxalase"/>
    <property type="match status" value="1"/>
</dbReference>
<dbReference type="Gene3D" id="3.10.180.10">
    <property type="entry name" value="2,3-Dihydroxybiphenyl 1,2-Dioxygenase, domain 1"/>
    <property type="match status" value="1"/>
</dbReference>
<dbReference type="InterPro" id="IPR004360">
    <property type="entry name" value="Glyas_Fos-R_dOase_dom"/>
</dbReference>
<gene>
    <name evidence="2" type="ORF">OIT44_01355</name>
</gene>
<dbReference type="SUPFAM" id="SSF54593">
    <property type="entry name" value="Glyoxalase/Bleomycin resistance protein/Dihydroxybiphenyl dioxygenase"/>
    <property type="match status" value="1"/>
</dbReference>
<evidence type="ECO:0000313" key="3">
    <source>
        <dbReference type="Proteomes" id="UP001526225"/>
    </source>
</evidence>
<dbReference type="EMBL" id="JAOZFE010000001">
    <property type="protein sequence ID" value="MCW0952725.1"/>
    <property type="molecule type" value="Genomic_DNA"/>
</dbReference>
<dbReference type="PANTHER" id="PTHR43279">
    <property type="entry name" value="CATECHOL-2,3-DIOXYGENASE"/>
    <property type="match status" value="1"/>
</dbReference>
<organism evidence="2 3">
    <name type="scientific">Weissella ceti</name>
    <dbReference type="NCBI Taxonomy" id="759620"/>
    <lineage>
        <taxon>Bacteria</taxon>
        <taxon>Bacillati</taxon>
        <taxon>Bacillota</taxon>
        <taxon>Bacilli</taxon>
        <taxon>Lactobacillales</taxon>
        <taxon>Lactobacillaceae</taxon>
        <taxon>Weissella</taxon>
    </lineage>
</organism>
<dbReference type="PROSITE" id="PS51819">
    <property type="entry name" value="VOC"/>
    <property type="match status" value="1"/>
</dbReference>
<comment type="caution">
    <text evidence="2">The sequence shown here is derived from an EMBL/GenBank/DDBJ whole genome shotgun (WGS) entry which is preliminary data.</text>
</comment>
<proteinExistence type="predicted"/>
<evidence type="ECO:0000259" key="1">
    <source>
        <dbReference type="PROSITE" id="PS51819"/>
    </source>
</evidence>
<dbReference type="InterPro" id="IPR029068">
    <property type="entry name" value="Glyas_Bleomycin-R_OHBP_Dase"/>
</dbReference>
<evidence type="ECO:0000313" key="2">
    <source>
        <dbReference type="EMBL" id="MCW0952725.1"/>
    </source>
</evidence>
<keyword evidence="3" id="KW-1185">Reference proteome</keyword>
<dbReference type="PANTHER" id="PTHR43279:SF1">
    <property type="entry name" value="CATECHOL-2,3-DIOXYGENASE"/>
    <property type="match status" value="1"/>
</dbReference>
<feature type="domain" description="VOC" evidence="1">
    <location>
        <begin position="7"/>
        <end position="122"/>
    </location>
</feature>